<evidence type="ECO:0000313" key="2">
    <source>
        <dbReference type="EMBL" id="MET4570285.1"/>
    </source>
</evidence>
<evidence type="ECO:0000313" key="3">
    <source>
        <dbReference type="Proteomes" id="UP001549251"/>
    </source>
</evidence>
<feature type="domain" description="VOC" evidence="1">
    <location>
        <begin position="9"/>
        <end position="124"/>
    </location>
</feature>
<dbReference type="RefSeq" id="WP_354551025.1">
    <property type="nucleotide sequence ID" value="NZ_JBEPSD010000002.1"/>
</dbReference>
<dbReference type="InterPro" id="IPR037523">
    <property type="entry name" value="VOC_core"/>
</dbReference>
<sequence>MSATTPFLRIDTIIVRVRDLAHALPWYRTLLAAEPVYFDGGEGLAVLPLSNTSLTLWQREPGDTGRAAVGRAGTYPILAVADADAAHTFVGAHGGTPEPVGTGAGVRYFGFTDPDGNYLEACQVL</sequence>
<dbReference type="SUPFAM" id="SSF54593">
    <property type="entry name" value="Glyoxalase/Bleomycin resistance protein/Dihydroxybiphenyl dioxygenase"/>
    <property type="match status" value="1"/>
</dbReference>
<dbReference type="EMBL" id="JBEPSD010000002">
    <property type="protein sequence ID" value="MET4570285.1"/>
    <property type="molecule type" value="Genomic_DNA"/>
</dbReference>
<comment type="caution">
    <text evidence="2">The sequence shown here is derived from an EMBL/GenBank/DDBJ whole genome shotgun (WGS) entry which is preliminary data.</text>
</comment>
<organism evidence="2 3">
    <name type="scientific">Rhodanobacter soli</name>
    <dbReference type="NCBI Taxonomy" id="590609"/>
    <lineage>
        <taxon>Bacteria</taxon>
        <taxon>Pseudomonadati</taxon>
        <taxon>Pseudomonadota</taxon>
        <taxon>Gammaproteobacteria</taxon>
        <taxon>Lysobacterales</taxon>
        <taxon>Rhodanobacteraceae</taxon>
        <taxon>Rhodanobacter</taxon>
    </lineage>
</organism>
<evidence type="ECO:0000259" key="1">
    <source>
        <dbReference type="PROSITE" id="PS51819"/>
    </source>
</evidence>
<accession>A0ABV2PZ17</accession>
<dbReference type="InterPro" id="IPR029068">
    <property type="entry name" value="Glyas_Bleomycin-R_OHBP_Dase"/>
</dbReference>
<dbReference type="Pfam" id="PF00903">
    <property type="entry name" value="Glyoxalase"/>
    <property type="match status" value="1"/>
</dbReference>
<name>A0ABV2PZ17_9GAMM</name>
<proteinExistence type="predicted"/>
<keyword evidence="3" id="KW-1185">Reference proteome</keyword>
<dbReference type="Gene3D" id="3.10.180.10">
    <property type="entry name" value="2,3-Dihydroxybiphenyl 1,2-Dioxygenase, domain 1"/>
    <property type="match status" value="1"/>
</dbReference>
<dbReference type="PROSITE" id="PS51819">
    <property type="entry name" value="VOC"/>
    <property type="match status" value="1"/>
</dbReference>
<gene>
    <name evidence="2" type="ORF">ABIE04_002646</name>
</gene>
<protein>
    <submittedName>
        <fullName evidence="2">Catechol 2,3-dioxygenase-like lactoylglutathione lyase family enzyme</fullName>
    </submittedName>
</protein>
<dbReference type="CDD" id="cd06587">
    <property type="entry name" value="VOC"/>
    <property type="match status" value="1"/>
</dbReference>
<dbReference type="InterPro" id="IPR004360">
    <property type="entry name" value="Glyas_Fos-R_dOase_dom"/>
</dbReference>
<dbReference type="Proteomes" id="UP001549251">
    <property type="component" value="Unassembled WGS sequence"/>
</dbReference>
<reference evidence="2 3" key="1">
    <citation type="submission" date="2024-06" db="EMBL/GenBank/DDBJ databases">
        <title>Sorghum-associated microbial communities from plants grown in Nebraska, USA.</title>
        <authorList>
            <person name="Schachtman D."/>
        </authorList>
    </citation>
    <scope>NUCLEOTIDE SEQUENCE [LARGE SCALE GENOMIC DNA]</scope>
    <source>
        <strain evidence="2 3">1757</strain>
    </source>
</reference>